<accession>A0A8K0PE80</accession>
<dbReference type="OrthoDB" id="2118965at2759"/>
<evidence type="ECO:0000313" key="2">
    <source>
        <dbReference type="EMBL" id="KAG8625307.1"/>
    </source>
</evidence>
<feature type="region of interest" description="Disordered" evidence="1">
    <location>
        <begin position="1"/>
        <end position="171"/>
    </location>
</feature>
<dbReference type="Proteomes" id="UP000809789">
    <property type="component" value="Unassembled WGS sequence"/>
</dbReference>
<proteinExistence type="predicted"/>
<feature type="compositionally biased region" description="Low complexity" evidence="1">
    <location>
        <begin position="43"/>
        <end position="60"/>
    </location>
</feature>
<evidence type="ECO:0000256" key="1">
    <source>
        <dbReference type="SAM" id="MobiDB-lite"/>
    </source>
</evidence>
<comment type="caution">
    <text evidence="2">The sequence shown here is derived from an EMBL/GenBank/DDBJ whole genome shotgun (WGS) entry which is preliminary data.</text>
</comment>
<name>A0A8K0PE80_9PEZI</name>
<gene>
    <name evidence="2" type="ORF">KVT40_007058</name>
</gene>
<reference evidence="2" key="1">
    <citation type="submission" date="2021-07" db="EMBL/GenBank/DDBJ databases">
        <title>Elsinoe batatas strain:CRI-CJ2 Genome sequencing and assembly.</title>
        <authorList>
            <person name="Huang L."/>
        </authorList>
    </citation>
    <scope>NUCLEOTIDE SEQUENCE</scope>
    <source>
        <strain evidence="2">CRI-CJ2</strain>
    </source>
</reference>
<dbReference type="EMBL" id="JAESVG020000008">
    <property type="protein sequence ID" value="KAG8625307.1"/>
    <property type="molecule type" value="Genomic_DNA"/>
</dbReference>
<feature type="compositionally biased region" description="Basic and acidic residues" evidence="1">
    <location>
        <begin position="156"/>
        <end position="165"/>
    </location>
</feature>
<keyword evidence="3" id="KW-1185">Reference proteome</keyword>
<protein>
    <submittedName>
        <fullName evidence="2">Uncharacterized protein</fullName>
    </submittedName>
</protein>
<sequence>MSMADFKKSGGTLGGREQKNDFFEGEPRSMHGHNPLSNNASKANGTTGSHGHSGTHAAGAGAAGAGVVGGLAAGKAAHDHHSGRRGSSSSSSSSDDEHHKTKKAGLAGGLAKGHSKHDSATAGTTGTGVHNTAGTGVSGADHAATAKKPSLIDRLNPMKDADGDGQKGIMN</sequence>
<dbReference type="AlphaFoldDB" id="A0A8K0PE80"/>
<feature type="compositionally biased region" description="Gly residues" evidence="1">
    <location>
        <begin position="61"/>
        <end position="72"/>
    </location>
</feature>
<evidence type="ECO:0000313" key="3">
    <source>
        <dbReference type="Proteomes" id="UP000809789"/>
    </source>
</evidence>
<feature type="compositionally biased region" description="Polar residues" evidence="1">
    <location>
        <begin position="121"/>
        <end position="135"/>
    </location>
</feature>
<feature type="compositionally biased region" description="Basic and acidic residues" evidence="1">
    <location>
        <begin position="16"/>
        <end position="29"/>
    </location>
</feature>
<organism evidence="2 3">
    <name type="scientific">Elsinoe batatas</name>
    <dbReference type="NCBI Taxonomy" id="2601811"/>
    <lineage>
        <taxon>Eukaryota</taxon>
        <taxon>Fungi</taxon>
        <taxon>Dikarya</taxon>
        <taxon>Ascomycota</taxon>
        <taxon>Pezizomycotina</taxon>
        <taxon>Dothideomycetes</taxon>
        <taxon>Dothideomycetidae</taxon>
        <taxon>Myriangiales</taxon>
        <taxon>Elsinoaceae</taxon>
        <taxon>Elsinoe</taxon>
    </lineage>
</organism>